<feature type="compositionally biased region" description="Basic and acidic residues" evidence="1">
    <location>
        <begin position="429"/>
        <end position="456"/>
    </location>
</feature>
<keyword evidence="2" id="KW-0812">Transmembrane</keyword>
<sequence length="456" mass="51225">MAKPTKRIINSFHQSLRLCEFPPIPNNGFPHSGHFRSGISIPSKSHEEIARNPCFGGGFSRILFAKTHRYPPCIGNRVQSYSNGVLPSGFRSLRGLDAKTSSSGPLGLGSALNPTSPIRVFSQIFAPRRCFHTSLVENSCKSHFHGAFPSGFSISKLKIPYRQTNLRGLGYRFFSSVGKFDRRSMIKKPLEALSSTASRYRGAVGLQIEAFWKRNYLVLVGAVAVVLCLLLWRLMFGIANMFVGFSEGMAKYGFLALAWAMVAFTGLYIRSRLSINPDKVYRIAMRKLNTSAGILEVMGAPLTGTDLRAYVMSGGGPSLKNFKLKLGGKRCFLIFPIRGSERRALVSVEVKKKKGQYDIKLLAVDIPMTSGPDQRIFLIGNEEEYRVGGGLISELRDPIVKAMAAEKEFEDLDEKEEQEDEERELFEEEERRKRELEEEEERQRQREELAKMEKGS</sequence>
<comment type="caution">
    <text evidence="3">The sequence shown here is derived from an EMBL/GenBank/DDBJ whole genome shotgun (WGS) entry which is preliminary data.</text>
</comment>
<dbReference type="AlphaFoldDB" id="A0AAV9EIM5"/>
<dbReference type="InterPro" id="IPR038552">
    <property type="entry name" value="Tim21_IMS_sf"/>
</dbReference>
<keyword evidence="2" id="KW-1133">Transmembrane helix</keyword>
<feature type="transmembrane region" description="Helical" evidence="2">
    <location>
        <begin position="249"/>
        <end position="269"/>
    </location>
</feature>
<evidence type="ECO:0000313" key="4">
    <source>
        <dbReference type="Proteomes" id="UP001180020"/>
    </source>
</evidence>
<dbReference type="Gene3D" id="3.10.450.320">
    <property type="entry name" value="Mitochondrial import inner membrane translocase subunit Tim21"/>
    <property type="match status" value="1"/>
</dbReference>
<evidence type="ECO:0000256" key="2">
    <source>
        <dbReference type="SAM" id="Phobius"/>
    </source>
</evidence>
<accession>A0AAV9EIM5</accession>
<dbReference type="PANTHER" id="PTHR36354:SF2">
    <property type="entry name" value="IMPORT INNER MEMBRANE TRANSLOCASE SUBUNIT"/>
    <property type="match status" value="1"/>
</dbReference>
<evidence type="ECO:0000256" key="1">
    <source>
        <dbReference type="SAM" id="MobiDB-lite"/>
    </source>
</evidence>
<organism evidence="3 4">
    <name type="scientific">Acorus calamus</name>
    <name type="common">Sweet flag</name>
    <dbReference type="NCBI Taxonomy" id="4465"/>
    <lineage>
        <taxon>Eukaryota</taxon>
        <taxon>Viridiplantae</taxon>
        <taxon>Streptophyta</taxon>
        <taxon>Embryophyta</taxon>
        <taxon>Tracheophyta</taxon>
        <taxon>Spermatophyta</taxon>
        <taxon>Magnoliopsida</taxon>
        <taxon>Liliopsida</taxon>
        <taxon>Acoraceae</taxon>
        <taxon>Acorus</taxon>
    </lineage>
</organism>
<name>A0AAV9EIM5_ACOCL</name>
<protein>
    <recommendedName>
        <fullName evidence="5">Import inner membrane translocase subunit</fullName>
    </recommendedName>
</protein>
<reference evidence="3" key="2">
    <citation type="submission" date="2023-06" db="EMBL/GenBank/DDBJ databases">
        <authorList>
            <person name="Ma L."/>
            <person name="Liu K.-W."/>
            <person name="Li Z."/>
            <person name="Hsiao Y.-Y."/>
            <person name="Qi Y."/>
            <person name="Fu T."/>
            <person name="Tang G."/>
            <person name="Zhang D."/>
            <person name="Sun W.-H."/>
            <person name="Liu D.-K."/>
            <person name="Li Y."/>
            <person name="Chen G.-Z."/>
            <person name="Liu X.-D."/>
            <person name="Liao X.-Y."/>
            <person name="Jiang Y.-T."/>
            <person name="Yu X."/>
            <person name="Hao Y."/>
            <person name="Huang J."/>
            <person name="Zhao X.-W."/>
            <person name="Ke S."/>
            <person name="Chen Y.-Y."/>
            <person name="Wu W.-L."/>
            <person name="Hsu J.-L."/>
            <person name="Lin Y.-F."/>
            <person name="Huang M.-D."/>
            <person name="Li C.-Y."/>
            <person name="Huang L."/>
            <person name="Wang Z.-W."/>
            <person name="Zhao X."/>
            <person name="Zhong W.-Y."/>
            <person name="Peng D.-H."/>
            <person name="Ahmad S."/>
            <person name="Lan S."/>
            <person name="Zhang J.-S."/>
            <person name="Tsai W.-C."/>
            <person name="Van De Peer Y."/>
            <person name="Liu Z.-J."/>
        </authorList>
    </citation>
    <scope>NUCLEOTIDE SEQUENCE</scope>
    <source>
        <strain evidence="3">CP</strain>
        <tissue evidence="3">Leaves</tissue>
    </source>
</reference>
<dbReference type="Proteomes" id="UP001180020">
    <property type="component" value="Unassembled WGS sequence"/>
</dbReference>
<gene>
    <name evidence="3" type="ORF">QJS10_CPA07g01335</name>
</gene>
<proteinExistence type="predicted"/>
<dbReference type="EMBL" id="JAUJYO010000007">
    <property type="protein sequence ID" value="KAK1312633.1"/>
    <property type="molecule type" value="Genomic_DNA"/>
</dbReference>
<keyword evidence="4" id="KW-1185">Reference proteome</keyword>
<reference evidence="3" key="1">
    <citation type="journal article" date="2023" name="Nat. Commun.">
        <title>Diploid and tetraploid genomes of Acorus and the evolution of monocots.</title>
        <authorList>
            <person name="Ma L."/>
            <person name="Liu K.W."/>
            <person name="Li Z."/>
            <person name="Hsiao Y.Y."/>
            <person name="Qi Y."/>
            <person name="Fu T."/>
            <person name="Tang G.D."/>
            <person name="Zhang D."/>
            <person name="Sun W.H."/>
            <person name="Liu D.K."/>
            <person name="Li Y."/>
            <person name="Chen G.Z."/>
            <person name="Liu X.D."/>
            <person name="Liao X.Y."/>
            <person name="Jiang Y.T."/>
            <person name="Yu X."/>
            <person name="Hao Y."/>
            <person name="Huang J."/>
            <person name="Zhao X.W."/>
            <person name="Ke S."/>
            <person name="Chen Y.Y."/>
            <person name="Wu W.L."/>
            <person name="Hsu J.L."/>
            <person name="Lin Y.F."/>
            <person name="Huang M.D."/>
            <person name="Li C.Y."/>
            <person name="Huang L."/>
            <person name="Wang Z.W."/>
            <person name="Zhao X."/>
            <person name="Zhong W.Y."/>
            <person name="Peng D.H."/>
            <person name="Ahmad S."/>
            <person name="Lan S."/>
            <person name="Zhang J.S."/>
            <person name="Tsai W.C."/>
            <person name="Van de Peer Y."/>
            <person name="Liu Z.J."/>
        </authorList>
    </citation>
    <scope>NUCLEOTIDE SEQUENCE</scope>
    <source>
        <strain evidence="3">CP</strain>
    </source>
</reference>
<dbReference type="PANTHER" id="PTHR36354">
    <property type="entry name" value="IMPORT INNER MEMBRANE TRANSLOCASE SUBUNIT"/>
    <property type="match status" value="1"/>
</dbReference>
<feature type="compositionally biased region" description="Acidic residues" evidence="1">
    <location>
        <begin position="408"/>
        <end position="428"/>
    </location>
</feature>
<feature type="region of interest" description="Disordered" evidence="1">
    <location>
        <begin position="407"/>
        <end position="456"/>
    </location>
</feature>
<keyword evidence="2" id="KW-0472">Membrane</keyword>
<feature type="transmembrane region" description="Helical" evidence="2">
    <location>
        <begin position="216"/>
        <end position="243"/>
    </location>
</feature>
<evidence type="ECO:0000313" key="3">
    <source>
        <dbReference type="EMBL" id="KAK1312633.1"/>
    </source>
</evidence>
<evidence type="ECO:0008006" key="5">
    <source>
        <dbReference type="Google" id="ProtNLM"/>
    </source>
</evidence>